<dbReference type="SMART" id="SM00929">
    <property type="entry name" value="NADH-G_4Fe-4S_3"/>
    <property type="match status" value="1"/>
</dbReference>
<dbReference type="GO" id="GO:0008901">
    <property type="term" value="F:ferredoxin hydrogenase activity"/>
    <property type="evidence" value="ECO:0007669"/>
    <property type="project" value="InterPro"/>
</dbReference>
<evidence type="ECO:0000256" key="5">
    <source>
        <dbReference type="ARBA" id="ARBA00022714"/>
    </source>
</evidence>
<dbReference type="FunFam" id="3.10.20.740:FF:000004">
    <property type="entry name" value="NADH-quinone oxidoreductase"/>
    <property type="match status" value="1"/>
</dbReference>
<dbReference type="AlphaFoldDB" id="A0A1E3G504"/>
<comment type="cofactor">
    <cofactor evidence="1">
        <name>[4Fe-4S] cluster</name>
        <dbReference type="ChEBI" id="CHEBI:49883"/>
    </cofactor>
</comment>
<dbReference type="CDD" id="cd02980">
    <property type="entry name" value="TRX_Fd_family"/>
    <property type="match status" value="1"/>
</dbReference>
<dbReference type="InterPro" id="IPR019574">
    <property type="entry name" value="NADH_UbQ_OxRdtase_Gsu_4Fe4S-bd"/>
</dbReference>
<dbReference type="Gene3D" id="3.40.50.1780">
    <property type="match status" value="1"/>
</dbReference>
<sequence>MKIIVNGQEVEIRDDARNVLEALREVGIEIPNLCYLSEASIYGACRMCLVEVDGKDIVTSCTLAPREGMVIKTHTPKIYEMRKGILQLLLASHDGDCTTCEMNGKCKLQKYAQEFGLNTNRFEKISKKKVVDTGSIIIRDNGKCILCGDCVRACDEMQSIAAIDFAYRGFETQVLPSFEEKLENTECVFCGQCVAYCPTGALAIRNDVDKIYKALEDGKYVIGMIAPAVRASLQEEFGLEDDIAMAGRIVSVLKMIGFQKVFDVAFSADLVAYEEAHEFIERLEKGEKLPQFTSCCPAWVKFAEQYYPEYLSNLSTVKSPQMALGAIIKKYYSREIGVNPQDIVLVSIVPCTAKKFEAEREEFKGDVDIVLTTRELVKLIKSTGVDLRKVEPIPFDRPYGLSSQSGLSFGKTGGVLGSVVKVIEEKVKVKDVRTTTVREGVQLTEIELDNGRVVKGYAVFGLGNARKLINDIKNGVIDADVVEVMACNYGCVGGGGQPYPNDVRTRLRRAKILRDTLSIDVLVSPTENFHMRELYNKYLGQPLSHECHETLHTHYKHRKRVEEAEIDILPLPTEESEKVKVSVCLGTSCYSKGSYELLEQLISLTNKEEWAKNLEIKGTFCVENCGKAPNVVVNDRIVDEANIEKIKEVALDELRRKKGDTEVSKSNV</sequence>
<dbReference type="InterPro" id="IPR009016">
    <property type="entry name" value="Fe_hydrogenase"/>
</dbReference>
<dbReference type="GO" id="GO:0051537">
    <property type="term" value="F:2 iron, 2 sulfur cluster binding"/>
    <property type="evidence" value="ECO:0007669"/>
    <property type="project" value="UniProtKB-KW"/>
</dbReference>
<dbReference type="CDD" id="cd00207">
    <property type="entry name" value="fer2"/>
    <property type="match status" value="1"/>
</dbReference>
<dbReference type="Gene3D" id="3.10.20.740">
    <property type="match status" value="1"/>
</dbReference>
<keyword evidence="9" id="KW-0408">Iron</keyword>
<dbReference type="PANTHER" id="PTHR11615">
    <property type="entry name" value="NITRATE, FORMATE, IRON DEHYDROGENASE"/>
    <property type="match status" value="1"/>
</dbReference>
<dbReference type="Pfam" id="PF01257">
    <property type="entry name" value="2Fe-2S_thioredx"/>
    <property type="match status" value="1"/>
</dbReference>
<evidence type="ECO:0000256" key="3">
    <source>
        <dbReference type="ARBA" id="ARBA00005404"/>
    </source>
</evidence>
<dbReference type="Gene3D" id="3.40.30.10">
    <property type="entry name" value="Glutaredoxin"/>
    <property type="match status" value="1"/>
</dbReference>
<comment type="similarity">
    <text evidence="3">Belongs to the complex I 75 kDa subunit family.</text>
</comment>
<dbReference type="SUPFAM" id="SSF54862">
    <property type="entry name" value="4Fe-4S ferredoxins"/>
    <property type="match status" value="1"/>
</dbReference>
<dbReference type="InterPro" id="IPR004108">
    <property type="entry name" value="Fe_hydrogenase_lsu_C"/>
</dbReference>
<comment type="caution">
    <text evidence="17">The sequence shown here is derived from an EMBL/GenBank/DDBJ whole genome shotgun (WGS) entry which is preliminary data.</text>
</comment>
<comment type="cofactor">
    <cofactor evidence="13">
        <name>[2Fe-2S] cluster</name>
        <dbReference type="ChEBI" id="CHEBI:190135"/>
    </cofactor>
</comment>
<proteinExistence type="inferred from homology"/>
<dbReference type="PROSITE" id="PS00641">
    <property type="entry name" value="COMPLEX1_75K_1"/>
    <property type="match status" value="1"/>
</dbReference>
<dbReference type="FunFam" id="3.30.70.20:FF:000035">
    <property type="entry name" value="Iron hydrogenase 1"/>
    <property type="match status" value="1"/>
</dbReference>
<keyword evidence="10" id="KW-0411">Iron-sulfur</keyword>
<dbReference type="Pfam" id="PF13510">
    <property type="entry name" value="Fer2_4"/>
    <property type="match status" value="1"/>
</dbReference>
<dbReference type="InterPro" id="IPR050340">
    <property type="entry name" value="Cytosolic_Fe-S_CAF"/>
</dbReference>
<evidence type="ECO:0000256" key="6">
    <source>
        <dbReference type="ARBA" id="ARBA00022723"/>
    </source>
</evidence>
<keyword evidence="11" id="KW-0520">NAD</keyword>
<dbReference type="Pfam" id="PF10588">
    <property type="entry name" value="NADH-G_4Fe-4S_3"/>
    <property type="match status" value="1"/>
</dbReference>
<comment type="subcellular location">
    <subcellularLocation>
        <location evidence="2">Membrane</location>
    </subcellularLocation>
</comment>
<evidence type="ECO:0000256" key="10">
    <source>
        <dbReference type="ARBA" id="ARBA00023014"/>
    </source>
</evidence>
<keyword evidence="12" id="KW-0472">Membrane</keyword>
<organism evidence="17 18">
    <name type="scientific">Fervidobacterium thailandense</name>
    <dbReference type="NCBI Taxonomy" id="1008305"/>
    <lineage>
        <taxon>Bacteria</taxon>
        <taxon>Thermotogati</taxon>
        <taxon>Thermotogota</taxon>
        <taxon>Thermotogae</taxon>
        <taxon>Thermotogales</taxon>
        <taxon>Fervidobacteriaceae</taxon>
        <taxon>Fervidobacterium</taxon>
    </lineage>
</organism>
<dbReference type="GO" id="GO:0016020">
    <property type="term" value="C:membrane"/>
    <property type="evidence" value="ECO:0007669"/>
    <property type="project" value="UniProtKB-SubCell"/>
</dbReference>
<evidence type="ECO:0000256" key="11">
    <source>
        <dbReference type="ARBA" id="ARBA00023027"/>
    </source>
</evidence>
<reference evidence="18" key="1">
    <citation type="submission" date="2016-04" db="EMBL/GenBank/DDBJ databases">
        <title>The genome sequence project of a novel Fervidobacterium isolate from a hot spring in Thailand.</title>
        <authorList>
            <person name="Gonzalez J.M."/>
            <person name="Cuecas A."/>
            <person name="Kanoksilapatham W."/>
        </authorList>
    </citation>
    <scope>NUCLEOTIDE SEQUENCE [LARGE SCALE GENOMIC DNA]</scope>
    <source>
        <strain evidence="18">FC2004</strain>
    </source>
</reference>
<dbReference type="RefSeq" id="WP_069292266.1">
    <property type="nucleotide sequence ID" value="NZ_CP140110.1"/>
</dbReference>
<dbReference type="InterPro" id="IPR017896">
    <property type="entry name" value="4Fe4S_Fe-S-bd"/>
</dbReference>
<dbReference type="InterPro" id="IPR036991">
    <property type="entry name" value="Fe_hydrogenase_ssu_sf"/>
</dbReference>
<dbReference type="Gene3D" id="4.10.260.20">
    <property type="entry name" value="Iron hydrogenase, small subunit"/>
    <property type="match status" value="1"/>
</dbReference>
<dbReference type="GO" id="GO:0005506">
    <property type="term" value="F:iron ion binding"/>
    <property type="evidence" value="ECO:0007669"/>
    <property type="project" value="InterPro"/>
</dbReference>
<keyword evidence="4" id="KW-0004">4Fe-4S</keyword>
<gene>
    <name evidence="17" type="ORF">A4H02_00910</name>
</gene>
<feature type="domain" description="4Fe-4S ferredoxin-type" evidence="15">
    <location>
        <begin position="178"/>
        <end position="207"/>
    </location>
</feature>
<name>A0A1E3G504_9BACT</name>
<dbReference type="GO" id="GO:0051539">
    <property type="term" value="F:4 iron, 4 sulfur cluster binding"/>
    <property type="evidence" value="ECO:0007669"/>
    <property type="project" value="UniProtKB-KW"/>
</dbReference>
<dbReference type="PROSITE" id="PS51839">
    <property type="entry name" value="4FE4S_HC3"/>
    <property type="match status" value="1"/>
</dbReference>
<evidence type="ECO:0000256" key="12">
    <source>
        <dbReference type="ARBA" id="ARBA00023136"/>
    </source>
</evidence>
<evidence type="ECO:0000256" key="2">
    <source>
        <dbReference type="ARBA" id="ARBA00004370"/>
    </source>
</evidence>
<evidence type="ECO:0000256" key="8">
    <source>
        <dbReference type="ARBA" id="ARBA00022967"/>
    </source>
</evidence>
<evidence type="ECO:0000259" key="16">
    <source>
        <dbReference type="PROSITE" id="PS51839"/>
    </source>
</evidence>
<keyword evidence="5" id="KW-0001">2Fe-2S</keyword>
<evidence type="ECO:0000313" key="17">
    <source>
        <dbReference type="EMBL" id="ODN31355.1"/>
    </source>
</evidence>
<dbReference type="NCBIfam" id="TIGR02512">
    <property type="entry name" value="FeFe_hydrog_A"/>
    <property type="match status" value="1"/>
</dbReference>
<keyword evidence="8" id="KW-1278">Translocase</keyword>
<evidence type="ECO:0000256" key="13">
    <source>
        <dbReference type="ARBA" id="ARBA00034078"/>
    </source>
</evidence>
<dbReference type="PROSITE" id="PS51085">
    <property type="entry name" value="2FE2S_FER_2"/>
    <property type="match status" value="1"/>
</dbReference>
<dbReference type="Proteomes" id="UP000094570">
    <property type="component" value="Unassembled WGS sequence"/>
</dbReference>
<dbReference type="Gene3D" id="3.40.950.10">
    <property type="entry name" value="Fe-only Hydrogenase (Larger Subunit), Chain L, domain 3"/>
    <property type="match status" value="1"/>
</dbReference>
<dbReference type="GO" id="GO:0008137">
    <property type="term" value="F:NADH dehydrogenase (ubiquinone) activity"/>
    <property type="evidence" value="ECO:0007669"/>
    <property type="project" value="InterPro"/>
</dbReference>
<keyword evidence="7" id="KW-0677">Repeat</keyword>
<dbReference type="InterPro" id="IPR036010">
    <property type="entry name" value="2Fe-2S_ferredoxin-like_sf"/>
</dbReference>
<dbReference type="PROSITE" id="PS00198">
    <property type="entry name" value="4FE4S_FER_1"/>
    <property type="match status" value="1"/>
</dbReference>
<dbReference type="STRING" id="1008305.A4H02_00910"/>
<dbReference type="InterPro" id="IPR013352">
    <property type="entry name" value="Fe_hydrogenase_subset"/>
</dbReference>
<dbReference type="EMBL" id="LWAF01000001">
    <property type="protein sequence ID" value="ODN31355.1"/>
    <property type="molecule type" value="Genomic_DNA"/>
</dbReference>
<dbReference type="SUPFAM" id="SSF54292">
    <property type="entry name" value="2Fe-2S ferredoxin-like"/>
    <property type="match status" value="1"/>
</dbReference>
<dbReference type="InterPro" id="IPR036249">
    <property type="entry name" value="Thioredoxin-like_sf"/>
</dbReference>
<feature type="domain" description="4Fe-4S His(Cys)3-ligated-type" evidence="16">
    <location>
        <begin position="77"/>
        <end position="116"/>
    </location>
</feature>
<dbReference type="InterPro" id="IPR017900">
    <property type="entry name" value="4Fe4S_Fe_S_CS"/>
</dbReference>
<feature type="domain" description="4Fe-4S ferredoxin-type" evidence="15">
    <location>
        <begin position="134"/>
        <end position="165"/>
    </location>
</feature>
<dbReference type="GO" id="GO:0042773">
    <property type="term" value="P:ATP synthesis coupled electron transport"/>
    <property type="evidence" value="ECO:0007669"/>
    <property type="project" value="InterPro"/>
</dbReference>
<dbReference type="SUPFAM" id="SSF53920">
    <property type="entry name" value="Fe-only hydrogenase"/>
    <property type="match status" value="1"/>
</dbReference>
<dbReference type="InterPro" id="IPR003149">
    <property type="entry name" value="Fe_hydrogenase_ssu"/>
</dbReference>
<dbReference type="SUPFAM" id="SSF52833">
    <property type="entry name" value="Thioredoxin-like"/>
    <property type="match status" value="1"/>
</dbReference>
<dbReference type="Pfam" id="PF02256">
    <property type="entry name" value="Fe_hyd_SSU"/>
    <property type="match status" value="1"/>
</dbReference>
<dbReference type="SMART" id="SM00902">
    <property type="entry name" value="Fe_hyd_SSU"/>
    <property type="match status" value="1"/>
</dbReference>
<feature type="domain" description="2Fe-2S ferredoxin-type" evidence="14">
    <location>
        <begin position="1"/>
        <end position="77"/>
    </location>
</feature>
<dbReference type="PROSITE" id="PS51379">
    <property type="entry name" value="4FE4S_FER_2"/>
    <property type="match status" value="2"/>
</dbReference>
<dbReference type="Pfam" id="PF12838">
    <property type="entry name" value="Fer4_7"/>
    <property type="match status" value="1"/>
</dbReference>
<keyword evidence="6" id="KW-0479">Metal-binding</keyword>
<dbReference type="Pfam" id="PF02906">
    <property type="entry name" value="Fe_hyd_lg_C"/>
    <property type="match status" value="1"/>
</dbReference>
<evidence type="ECO:0000313" key="18">
    <source>
        <dbReference type="Proteomes" id="UP000094570"/>
    </source>
</evidence>
<keyword evidence="18" id="KW-1185">Reference proteome</keyword>
<accession>A0A1E3G504</accession>
<dbReference type="Gene3D" id="3.30.70.20">
    <property type="match status" value="1"/>
</dbReference>
<dbReference type="InterPro" id="IPR000283">
    <property type="entry name" value="NADH_UbQ_OxRdtase_75kDa_su_CS"/>
</dbReference>
<dbReference type="OrthoDB" id="9803192at2"/>
<evidence type="ECO:0000259" key="15">
    <source>
        <dbReference type="PROSITE" id="PS51379"/>
    </source>
</evidence>
<evidence type="ECO:0000256" key="4">
    <source>
        <dbReference type="ARBA" id="ARBA00022485"/>
    </source>
</evidence>
<evidence type="ECO:0000256" key="1">
    <source>
        <dbReference type="ARBA" id="ARBA00001966"/>
    </source>
</evidence>
<protein>
    <submittedName>
        <fullName evidence="17">Iron hydrogenase</fullName>
    </submittedName>
</protein>
<dbReference type="InterPro" id="IPR001041">
    <property type="entry name" value="2Fe-2S_ferredoxin-type"/>
</dbReference>
<evidence type="ECO:0000256" key="9">
    <source>
        <dbReference type="ARBA" id="ARBA00023004"/>
    </source>
</evidence>
<evidence type="ECO:0000259" key="14">
    <source>
        <dbReference type="PROSITE" id="PS51085"/>
    </source>
</evidence>
<evidence type="ECO:0000256" key="7">
    <source>
        <dbReference type="ARBA" id="ARBA00022737"/>
    </source>
</evidence>